<keyword evidence="3" id="KW-1185">Reference proteome</keyword>
<protein>
    <submittedName>
        <fullName evidence="2">Nucleoside phosphorylase</fullName>
    </submittedName>
</protein>
<dbReference type="GO" id="GO:0005829">
    <property type="term" value="C:cytosol"/>
    <property type="evidence" value="ECO:0007669"/>
    <property type="project" value="TreeGrafter"/>
</dbReference>
<dbReference type="PANTHER" id="PTHR46832:SF1">
    <property type="entry name" value="5'-METHYLTHIOADENOSINE_S-ADENOSYLHOMOCYSTEINE NUCLEOSIDASE"/>
    <property type="match status" value="1"/>
</dbReference>
<evidence type="ECO:0000259" key="1">
    <source>
        <dbReference type="Pfam" id="PF01048"/>
    </source>
</evidence>
<dbReference type="GO" id="GO:0019284">
    <property type="term" value="P:L-methionine salvage from S-adenosylmethionine"/>
    <property type="evidence" value="ECO:0007669"/>
    <property type="project" value="TreeGrafter"/>
</dbReference>
<dbReference type="SUPFAM" id="SSF53167">
    <property type="entry name" value="Purine and uridine phosphorylases"/>
    <property type="match status" value="1"/>
</dbReference>
<evidence type="ECO:0000313" key="3">
    <source>
        <dbReference type="Proteomes" id="UP000264702"/>
    </source>
</evidence>
<dbReference type="EMBL" id="QVQT01000001">
    <property type="protein sequence ID" value="RFU18359.1"/>
    <property type="molecule type" value="Genomic_DNA"/>
</dbReference>
<evidence type="ECO:0000313" key="2">
    <source>
        <dbReference type="EMBL" id="RFU18359.1"/>
    </source>
</evidence>
<accession>A0A372IU93</accession>
<dbReference type="RefSeq" id="WP_117297653.1">
    <property type="nucleotide sequence ID" value="NZ_QVQT02000001.1"/>
</dbReference>
<dbReference type="AlphaFoldDB" id="A0A372IU93"/>
<dbReference type="Gene3D" id="3.40.50.1580">
    <property type="entry name" value="Nucleoside phosphorylase domain"/>
    <property type="match status" value="2"/>
</dbReference>
<dbReference type="PANTHER" id="PTHR46832">
    <property type="entry name" value="5'-METHYLTHIOADENOSINE/S-ADENOSYLHOMOCYSTEINE NUCLEOSIDASE"/>
    <property type="match status" value="1"/>
</dbReference>
<dbReference type="GO" id="GO:0008782">
    <property type="term" value="F:adenosylhomocysteine nucleosidase activity"/>
    <property type="evidence" value="ECO:0007669"/>
    <property type="project" value="TreeGrafter"/>
</dbReference>
<gene>
    <name evidence="2" type="ORF">D0Y96_01990</name>
</gene>
<proteinExistence type="predicted"/>
<comment type="caution">
    <text evidence="2">The sequence shown here is derived from an EMBL/GenBank/DDBJ whole genome shotgun (WGS) entry which is preliminary data.</text>
</comment>
<dbReference type="InterPro" id="IPR035994">
    <property type="entry name" value="Nucleoside_phosphorylase_sf"/>
</dbReference>
<dbReference type="Pfam" id="PF01048">
    <property type="entry name" value="PNP_UDP_1"/>
    <property type="match status" value="2"/>
</dbReference>
<feature type="domain" description="Nucleoside phosphorylase" evidence="1">
    <location>
        <begin position="4"/>
        <end position="106"/>
    </location>
</feature>
<dbReference type="Proteomes" id="UP000264702">
    <property type="component" value="Unassembled WGS sequence"/>
</dbReference>
<name>A0A372IU93_9BACT</name>
<dbReference type="GO" id="GO:0009116">
    <property type="term" value="P:nucleoside metabolic process"/>
    <property type="evidence" value="ECO:0007669"/>
    <property type="project" value="InterPro"/>
</dbReference>
<reference evidence="2 3" key="1">
    <citation type="submission" date="2018-08" db="EMBL/GenBank/DDBJ databases">
        <title>Acidipila sp. 4G-K13, an acidobacterium isolated from forest soil.</title>
        <authorList>
            <person name="Gao Z.-H."/>
            <person name="Qiu L.-H."/>
        </authorList>
    </citation>
    <scope>NUCLEOTIDE SEQUENCE [LARGE SCALE GENOMIC DNA]</scope>
    <source>
        <strain evidence="2 3">4G-K13</strain>
    </source>
</reference>
<dbReference type="GO" id="GO:0008930">
    <property type="term" value="F:methylthioadenosine nucleosidase activity"/>
    <property type="evidence" value="ECO:0007669"/>
    <property type="project" value="TreeGrafter"/>
</dbReference>
<organism evidence="2 3">
    <name type="scientific">Paracidobacterium acidisoli</name>
    <dbReference type="NCBI Taxonomy" id="2303751"/>
    <lineage>
        <taxon>Bacteria</taxon>
        <taxon>Pseudomonadati</taxon>
        <taxon>Acidobacteriota</taxon>
        <taxon>Terriglobia</taxon>
        <taxon>Terriglobales</taxon>
        <taxon>Acidobacteriaceae</taxon>
        <taxon>Paracidobacterium</taxon>
    </lineage>
</organism>
<sequence length="224" mass="24141">MTKRIGIIAALPGELEDLVRGWRKHGKNMWTGQAHEMDCVAIAGGMGAEAASRACEQALATGKLDALVSVGWAGSLTCGLKPGDAVAVYDVLDVRTGERFVSAYPKGQRLITLDHVARADEKRRLAESCKATLVDMEAAAVARIAAARNLAFYCFKGVSDGANDRLPDFGPFIDAKGQLRMAKFLAHIALRPQYWPALKRLNEHSKIAAAALGVLTRESLKQIL</sequence>
<dbReference type="OrthoDB" id="5451816at2"/>
<dbReference type="InterPro" id="IPR000845">
    <property type="entry name" value="Nucleoside_phosphorylase_d"/>
</dbReference>
<feature type="domain" description="Nucleoside phosphorylase" evidence="1">
    <location>
        <begin position="119"/>
        <end position="166"/>
    </location>
</feature>